<dbReference type="RefSeq" id="WP_307298225.1">
    <property type="nucleotide sequence ID" value="NZ_JAUSXV010000001.1"/>
</dbReference>
<evidence type="ECO:0000313" key="2">
    <source>
        <dbReference type="EMBL" id="MDQ0649056.1"/>
    </source>
</evidence>
<name>A0AAW8F0C7_9MICO</name>
<dbReference type="PANTHER" id="PTHR42899:SF1">
    <property type="entry name" value="SPERMATOGENESIS-ASSOCIATED PROTEIN 20"/>
    <property type="match status" value="1"/>
</dbReference>
<keyword evidence="3" id="KW-1185">Reference proteome</keyword>
<comment type="caution">
    <text evidence="2">The sequence shown here is derived from an EMBL/GenBank/DDBJ whole genome shotgun (WGS) entry which is preliminary data.</text>
</comment>
<gene>
    <name evidence="2" type="ORF">QFZ53_003252</name>
</gene>
<reference evidence="2 3" key="1">
    <citation type="submission" date="2023-07" db="EMBL/GenBank/DDBJ databases">
        <title>Comparative genomics of wheat-associated soil bacteria to identify genetic determinants of phenazine resistance.</title>
        <authorList>
            <person name="Mouncey N."/>
        </authorList>
    </citation>
    <scope>NUCLEOTIDE SEQUENCE [LARGE SCALE GENOMIC DNA]</scope>
    <source>
        <strain evidence="2 3">W4I9-1</strain>
    </source>
</reference>
<evidence type="ECO:0000259" key="1">
    <source>
        <dbReference type="Pfam" id="PF03190"/>
    </source>
</evidence>
<dbReference type="SUPFAM" id="SSF52833">
    <property type="entry name" value="Thioredoxin-like"/>
    <property type="match status" value="1"/>
</dbReference>
<dbReference type="InterPro" id="IPR036249">
    <property type="entry name" value="Thioredoxin-like_sf"/>
</dbReference>
<dbReference type="InterPro" id="IPR004879">
    <property type="entry name" value="Ssp411-like_TRX"/>
</dbReference>
<dbReference type="Proteomes" id="UP001244427">
    <property type="component" value="Unassembled WGS sequence"/>
</dbReference>
<dbReference type="CDD" id="cd02955">
    <property type="entry name" value="SSP411"/>
    <property type="match status" value="1"/>
</dbReference>
<dbReference type="Gene3D" id="3.40.30.10">
    <property type="entry name" value="Glutaredoxin"/>
    <property type="match status" value="1"/>
</dbReference>
<feature type="domain" description="Spermatogenesis-associated protein 20-like TRX" evidence="1">
    <location>
        <begin position="2"/>
        <end position="163"/>
    </location>
</feature>
<proteinExistence type="predicted"/>
<dbReference type="AlphaFoldDB" id="A0AAW8F0C7"/>
<dbReference type="EMBL" id="JAUSXV010000001">
    <property type="protein sequence ID" value="MDQ0649056.1"/>
    <property type="molecule type" value="Genomic_DNA"/>
</dbReference>
<organism evidence="2 3">
    <name type="scientific">Microbacterium natoriense</name>
    <dbReference type="NCBI Taxonomy" id="284570"/>
    <lineage>
        <taxon>Bacteria</taxon>
        <taxon>Bacillati</taxon>
        <taxon>Actinomycetota</taxon>
        <taxon>Actinomycetes</taxon>
        <taxon>Micrococcales</taxon>
        <taxon>Microbacteriaceae</taxon>
        <taxon>Microbacterium</taxon>
    </lineage>
</organism>
<dbReference type="Pfam" id="PF03190">
    <property type="entry name" value="Thioredox_DsbH"/>
    <property type="match status" value="1"/>
</dbReference>
<dbReference type="InterPro" id="IPR008928">
    <property type="entry name" value="6-hairpin_glycosidase_sf"/>
</dbReference>
<dbReference type="GO" id="GO:0005975">
    <property type="term" value="P:carbohydrate metabolic process"/>
    <property type="evidence" value="ECO:0007669"/>
    <property type="project" value="InterPro"/>
</dbReference>
<protein>
    <submittedName>
        <fullName evidence="2">Uncharacterized protein YyaL (SSP411 family)</fullName>
    </submittedName>
</protein>
<sequence>MTNRLADTLSPYLRAHAENPVDWYPWGPEAFAEAQRRDVPLLISIGYSTCHWCHVMARESFSDPAIAALIDEGFVAIKVDREEHPDVDGAYMAAASAFTQNLGWPLTVFATPRGRTFYAGTYWPPEARPPMPAFRDVLAAVREAWTLRRAQAEESADAVADALARAAQSVPADLPDTADLATAATAIAGREDRIHGGFGGAPKFPVATVLGFLLSPLVRRDVPDASAAGVRAFNAMAASALRDEDGGFFRYATQSDWTVPHYERMLTDNAQLLDIALEVGDDAVARGVVDFLIATLRRPGGGFGAAQDSESWIDGRRDEGGYYLRAATARAGLQPPEVDGKIITGWNGLAIGALARAGTRLGDPSLVSAAAEAAEAVLRQNRDQDGRLVRASLDGVASTASATASDLALLADGLFALAAASGDASWAVTGRAVLDESLSGVGGDPLLSEQGIATAPDQTDGDLPSDAASVAMAALSAWRLGAGEHYRDSAVVIVRSLSKSAREQPFAHGSLLRVAAALNEAPRQVVAVTAARDGDLAAAARAADADVIAVVTPTQAAEFADAGFELFDARADVAERVYDCRGFVCRLPVSEPAEVIAAR</sequence>
<evidence type="ECO:0000313" key="3">
    <source>
        <dbReference type="Proteomes" id="UP001244427"/>
    </source>
</evidence>
<dbReference type="PIRSF" id="PIRSF006402">
    <property type="entry name" value="UCP006402_thioredoxin"/>
    <property type="match status" value="1"/>
</dbReference>
<dbReference type="SUPFAM" id="SSF48208">
    <property type="entry name" value="Six-hairpin glycosidases"/>
    <property type="match status" value="1"/>
</dbReference>
<dbReference type="PANTHER" id="PTHR42899">
    <property type="entry name" value="SPERMATOGENESIS-ASSOCIATED PROTEIN 20"/>
    <property type="match status" value="1"/>
</dbReference>
<accession>A0AAW8F0C7</accession>
<dbReference type="InterPro" id="IPR024705">
    <property type="entry name" value="Ssp411"/>
</dbReference>